<dbReference type="InParanoid" id="A0A2T3AR06"/>
<evidence type="ECO:0000259" key="1">
    <source>
        <dbReference type="Pfam" id="PF09994"/>
    </source>
</evidence>
<name>A0A2T3AR06_AMORE</name>
<dbReference type="InterPro" id="IPR018712">
    <property type="entry name" value="Tle1-like_cat"/>
</dbReference>
<dbReference type="Pfam" id="PF09994">
    <property type="entry name" value="T6SS_Tle1-like_cat"/>
    <property type="match status" value="1"/>
</dbReference>
<evidence type="ECO:0000313" key="3">
    <source>
        <dbReference type="Proteomes" id="UP000241818"/>
    </source>
</evidence>
<dbReference type="AlphaFoldDB" id="A0A2T3AR06"/>
<dbReference type="PANTHER" id="PTHR33840">
    <property type="match status" value="1"/>
</dbReference>
<sequence length="333" mass="37170">MRSMVERCEKKRLFVCCDGTWQNASGSVAPLTNVAKLARAVYRLGEDHFQVPEGDHNIDTDWGSGAEHDRYGVVRQIVYYSSGVGAASSLWSDSSFAGATGKGNKTGLTKNMLDAYCFICNNYNFLSLQDEIILVGFSRGAFTVRCLAHFISAFGLLRRKGLVFLRKVYRSWKEGEGIINPKLLDALHQLYYPVRIKVLAEWDTVSAMGCRNKFSFVNSSVPEKVDHAFLALSLHEKRKSFQPELWKTTAGKYTTVEQCAFTGCHSDIGGGNRDPGLSTVALLWMVSKIRRASSAKFDDATLLQFLTPLQEKSLRPWGKPPMRLWNLASTKGT</sequence>
<protein>
    <recommendedName>
        <fullName evidence="1">T6SS Phospholipase effector Tle1-like catalytic domain-containing protein</fullName>
    </recommendedName>
</protein>
<dbReference type="Proteomes" id="UP000241818">
    <property type="component" value="Unassembled WGS sequence"/>
</dbReference>
<evidence type="ECO:0000313" key="2">
    <source>
        <dbReference type="EMBL" id="PSS08701.1"/>
    </source>
</evidence>
<feature type="domain" description="T6SS Phospholipase effector Tle1-like catalytic" evidence="1">
    <location>
        <begin position="11"/>
        <end position="287"/>
    </location>
</feature>
<dbReference type="RefSeq" id="XP_024717099.1">
    <property type="nucleotide sequence ID" value="XM_024861341.1"/>
</dbReference>
<dbReference type="STRING" id="857342.A0A2T3AR06"/>
<proteinExistence type="predicted"/>
<gene>
    <name evidence="2" type="ORF">M430DRAFT_110241</name>
</gene>
<accession>A0A2T3AR06</accession>
<dbReference type="EMBL" id="KZ679018">
    <property type="protein sequence ID" value="PSS08701.1"/>
    <property type="molecule type" value="Genomic_DNA"/>
</dbReference>
<dbReference type="GeneID" id="36569422"/>
<dbReference type="OrthoDB" id="3162439at2759"/>
<reference evidence="2 3" key="1">
    <citation type="journal article" date="2018" name="New Phytol.">
        <title>Comparative genomics and transcriptomics depict ericoid mycorrhizal fungi as versatile saprotrophs and plant mutualists.</title>
        <authorList>
            <person name="Martino E."/>
            <person name="Morin E."/>
            <person name="Grelet G.A."/>
            <person name="Kuo A."/>
            <person name="Kohler A."/>
            <person name="Daghino S."/>
            <person name="Barry K.W."/>
            <person name="Cichocki N."/>
            <person name="Clum A."/>
            <person name="Dockter R.B."/>
            <person name="Hainaut M."/>
            <person name="Kuo R.C."/>
            <person name="LaButti K."/>
            <person name="Lindahl B.D."/>
            <person name="Lindquist E.A."/>
            <person name="Lipzen A."/>
            <person name="Khouja H.R."/>
            <person name="Magnuson J."/>
            <person name="Murat C."/>
            <person name="Ohm R.A."/>
            <person name="Singer S.W."/>
            <person name="Spatafora J.W."/>
            <person name="Wang M."/>
            <person name="Veneault-Fourrey C."/>
            <person name="Henrissat B."/>
            <person name="Grigoriev I.V."/>
            <person name="Martin F.M."/>
            <person name="Perotto S."/>
        </authorList>
    </citation>
    <scope>NUCLEOTIDE SEQUENCE [LARGE SCALE GENOMIC DNA]</scope>
    <source>
        <strain evidence="2 3">ATCC 22711</strain>
    </source>
</reference>
<dbReference type="PANTHER" id="PTHR33840:SF1">
    <property type="entry name" value="TLE1 PHOSPHOLIPASE DOMAIN-CONTAINING PROTEIN"/>
    <property type="match status" value="1"/>
</dbReference>
<organism evidence="2 3">
    <name type="scientific">Amorphotheca resinae ATCC 22711</name>
    <dbReference type="NCBI Taxonomy" id="857342"/>
    <lineage>
        <taxon>Eukaryota</taxon>
        <taxon>Fungi</taxon>
        <taxon>Dikarya</taxon>
        <taxon>Ascomycota</taxon>
        <taxon>Pezizomycotina</taxon>
        <taxon>Leotiomycetes</taxon>
        <taxon>Helotiales</taxon>
        <taxon>Amorphothecaceae</taxon>
        <taxon>Amorphotheca</taxon>
    </lineage>
</organism>
<keyword evidence="3" id="KW-1185">Reference proteome</keyword>